<comment type="caution">
    <text evidence="1">The sequence shown here is derived from an EMBL/GenBank/DDBJ whole genome shotgun (WGS) entry which is preliminary data.</text>
</comment>
<dbReference type="AlphaFoldDB" id="J9D760"/>
<proteinExistence type="predicted"/>
<dbReference type="EMBL" id="AMCI01000590">
    <property type="protein sequence ID" value="EJX08571.1"/>
    <property type="molecule type" value="Genomic_DNA"/>
</dbReference>
<protein>
    <submittedName>
        <fullName evidence="1">Uncharacterized protein</fullName>
    </submittedName>
</protein>
<reference evidence="1" key="1">
    <citation type="journal article" date="2012" name="PLoS ONE">
        <title>Gene sets for utilization of primary and secondary nutrition supplies in the distal gut of endangered iberian lynx.</title>
        <authorList>
            <person name="Alcaide M."/>
            <person name="Messina E."/>
            <person name="Richter M."/>
            <person name="Bargiela R."/>
            <person name="Peplies J."/>
            <person name="Huws S.A."/>
            <person name="Newbold C.J."/>
            <person name="Golyshin P.N."/>
            <person name="Simon M.A."/>
            <person name="Lopez G."/>
            <person name="Yakimov M.M."/>
            <person name="Ferrer M."/>
        </authorList>
    </citation>
    <scope>NUCLEOTIDE SEQUENCE</scope>
</reference>
<organism evidence="1">
    <name type="scientific">gut metagenome</name>
    <dbReference type="NCBI Taxonomy" id="749906"/>
    <lineage>
        <taxon>unclassified sequences</taxon>
        <taxon>metagenomes</taxon>
        <taxon>organismal metagenomes</taxon>
    </lineage>
</organism>
<name>J9D760_9ZZZZ</name>
<gene>
    <name evidence="1" type="ORF">EVA_03317</name>
</gene>
<accession>J9D760</accession>
<sequence length="43" mass="4484">MRSGWCLATARSKASPSSMENTSYSSATCMAGAPAYESQAMTC</sequence>
<evidence type="ECO:0000313" key="1">
    <source>
        <dbReference type="EMBL" id="EJX08571.1"/>
    </source>
</evidence>